<name>A0A4C1YZC1_EUMVA</name>
<comment type="caution">
    <text evidence="2">The sequence shown here is derived from an EMBL/GenBank/DDBJ whole genome shotgun (WGS) entry which is preliminary data.</text>
</comment>
<organism evidence="2 3">
    <name type="scientific">Eumeta variegata</name>
    <name type="common">Bagworm moth</name>
    <name type="synonym">Eumeta japonica</name>
    <dbReference type="NCBI Taxonomy" id="151549"/>
    <lineage>
        <taxon>Eukaryota</taxon>
        <taxon>Metazoa</taxon>
        <taxon>Ecdysozoa</taxon>
        <taxon>Arthropoda</taxon>
        <taxon>Hexapoda</taxon>
        <taxon>Insecta</taxon>
        <taxon>Pterygota</taxon>
        <taxon>Neoptera</taxon>
        <taxon>Endopterygota</taxon>
        <taxon>Lepidoptera</taxon>
        <taxon>Glossata</taxon>
        <taxon>Ditrysia</taxon>
        <taxon>Tineoidea</taxon>
        <taxon>Psychidae</taxon>
        <taxon>Oiketicinae</taxon>
        <taxon>Eumeta</taxon>
    </lineage>
</organism>
<dbReference type="InterPro" id="IPR000477">
    <property type="entry name" value="RT_dom"/>
</dbReference>
<dbReference type="OrthoDB" id="6614157at2759"/>
<dbReference type="AlphaFoldDB" id="A0A4C1YZC1"/>
<dbReference type="GO" id="GO:0003964">
    <property type="term" value="F:RNA-directed DNA polymerase activity"/>
    <property type="evidence" value="ECO:0007669"/>
    <property type="project" value="UniProtKB-KW"/>
</dbReference>
<dbReference type="SUPFAM" id="SSF57716">
    <property type="entry name" value="Glucocorticoid receptor-like (DNA-binding domain)"/>
    <property type="match status" value="1"/>
</dbReference>
<dbReference type="EMBL" id="BGZK01001455">
    <property type="protein sequence ID" value="GBP80302.1"/>
    <property type="molecule type" value="Genomic_DNA"/>
</dbReference>
<keyword evidence="3" id="KW-1185">Reference proteome</keyword>
<keyword evidence="2" id="KW-0548">Nucleotidyltransferase</keyword>
<dbReference type="Proteomes" id="UP000299102">
    <property type="component" value="Unassembled WGS sequence"/>
</dbReference>
<keyword evidence="2" id="KW-0808">Transferase</keyword>
<evidence type="ECO:0000313" key="2">
    <source>
        <dbReference type="EMBL" id="GBP80302.1"/>
    </source>
</evidence>
<reference evidence="2 3" key="1">
    <citation type="journal article" date="2019" name="Commun. Biol.">
        <title>The bagworm genome reveals a unique fibroin gene that provides high tensile strength.</title>
        <authorList>
            <person name="Kono N."/>
            <person name="Nakamura H."/>
            <person name="Ohtoshi R."/>
            <person name="Tomita M."/>
            <person name="Numata K."/>
            <person name="Arakawa K."/>
        </authorList>
    </citation>
    <scope>NUCLEOTIDE SEQUENCE [LARGE SCALE GENOMIC DNA]</scope>
</reference>
<evidence type="ECO:0000313" key="3">
    <source>
        <dbReference type="Proteomes" id="UP000299102"/>
    </source>
</evidence>
<keyword evidence="2" id="KW-0695">RNA-directed DNA polymerase</keyword>
<sequence length="643" mass="72507">MPKSSGRQCAWDDIGSNATLERLLEEAPDATNKASLRAALTSKSGAWLHALPSPNLGTFLDDNSLRMTIALWLSCNVCESHLCIYGSTVEASGYHGLNCQRSCGKFLRHHVLNHIIWRTLIFTNVRCTLEPSGFSRSDAGLWDSEAKSFIRALGRKLRNKRSVLHFGCYLFESLSVAIHYGNAASVIRLDQGRHFCHLSVIFRYHREFRLFLRCDRLPSVQSPGPLFSLVCYCVAVFLRAAFRSVGLRACTSVWGAAQRKPRGGSYATGVRPGDKLRYPAVCTPSPHTVSAPRLPKRSKPRDLVAIFNTCLKNCYFPPAWKEAEVIGIHKPGKPHNLPASYRPISLLSGLGKLFEKILKTRLSDHLLGKGLIIDEQFGFRPAHSCPQQVLRLVEYVSEGFETERSTVAVFFDVAKAFDRVYPLVRSSILAPLLHPAAANRLRPGRREGNRPVTVSLRHPMPRRLPPDVVHSACHAPSALACAVWPHSEEFFSGFQSHTTHAYGCEGVQDKHFLPPPRRKRPQEDDGLPKKICKECTRQLKRTYNFNILCEDSDRKLRSTLLPKYQCIQSAKEVKDEVKEEMCDVPTVQNKEEACNRDKDTKENVKTGLSLSPYPRNFTQWQIKEWKREELTFLCVFTLSATVV</sequence>
<evidence type="ECO:0000259" key="1">
    <source>
        <dbReference type="Pfam" id="PF00078"/>
    </source>
</evidence>
<gene>
    <name evidence="2" type="primary">RTase</name>
    <name evidence="2" type="ORF">EVAR_37980_1</name>
</gene>
<dbReference type="Pfam" id="PF00078">
    <property type="entry name" value="RVT_1"/>
    <property type="match status" value="1"/>
</dbReference>
<dbReference type="CDD" id="cd01650">
    <property type="entry name" value="RT_nLTR_like"/>
    <property type="match status" value="1"/>
</dbReference>
<protein>
    <submittedName>
        <fullName evidence="2">Probable RNA-directed DNA polymerase from transposon BS</fullName>
    </submittedName>
</protein>
<accession>A0A4C1YZC1</accession>
<dbReference type="PANTHER" id="PTHR19446">
    <property type="entry name" value="REVERSE TRANSCRIPTASES"/>
    <property type="match status" value="1"/>
</dbReference>
<feature type="domain" description="Reverse transcriptase" evidence="1">
    <location>
        <begin position="328"/>
        <end position="420"/>
    </location>
</feature>
<proteinExistence type="predicted"/>